<protein>
    <recommendedName>
        <fullName evidence="4">Group-specific protein</fullName>
    </recommendedName>
</protein>
<feature type="chain" id="PRO_5010373190" description="Group-specific protein" evidence="1">
    <location>
        <begin position="22"/>
        <end position="137"/>
    </location>
</feature>
<name>A0A1S2LSN4_9BACI</name>
<reference evidence="2 3" key="1">
    <citation type="submission" date="2016-10" db="EMBL/GenBank/DDBJ databases">
        <title>Draft genome sequences of four alkaliphilic bacteria belonging to the Anaerobacillus genus.</title>
        <authorList>
            <person name="Bassil N.M."/>
            <person name="Lloyd J.R."/>
        </authorList>
    </citation>
    <scope>NUCLEOTIDE SEQUENCE [LARGE SCALE GENOMIC DNA]</scope>
    <source>
        <strain evidence="2 3">DSM 18345</strain>
    </source>
</reference>
<dbReference type="OrthoDB" id="2083243at2"/>
<organism evidence="2 3">
    <name type="scientific">Anaerobacillus alkalilacustris</name>
    <dbReference type="NCBI Taxonomy" id="393763"/>
    <lineage>
        <taxon>Bacteria</taxon>
        <taxon>Bacillati</taxon>
        <taxon>Bacillota</taxon>
        <taxon>Bacilli</taxon>
        <taxon>Bacillales</taxon>
        <taxon>Bacillaceae</taxon>
        <taxon>Anaerobacillus</taxon>
    </lineage>
</organism>
<evidence type="ECO:0000256" key="1">
    <source>
        <dbReference type="SAM" id="SignalP"/>
    </source>
</evidence>
<dbReference type="EMBL" id="MLQR01000020">
    <property type="protein sequence ID" value="OIJ14385.1"/>
    <property type="molecule type" value="Genomic_DNA"/>
</dbReference>
<dbReference type="AlphaFoldDB" id="A0A1S2LSN4"/>
<proteinExistence type="predicted"/>
<evidence type="ECO:0008006" key="4">
    <source>
        <dbReference type="Google" id="ProtNLM"/>
    </source>
</evidence>
<gene>
    <name evidence="2" type="ORF">BKP37_08545</name>
</gene>
<sequence length="137" mass="15933">MVRKTLLIFLLTLHITPIVNAEEKTIEIFDIEKDQITKTVPLHIDIQDEAKKIVEGIDDVFRKFKPIPASGFMVKIPLAPAIKVENKWLNHLIDEVIIIMPKDEEAYLLIFDEENRPYFFTIKTSINLFLTNLNLTK</sequence>
<keyword evidence="1" id="KW-0732">Signal</keyword>
<dbReference type="RefSeq" id="WP_071309186.1">
    <property type="nucleotide sequence ID" value="NZ_MLQR01000020.1"/>
</dbReference>
<evidence type="ECO:0000313" key="3">
    <source>
        <dbReference type="Proteomes" id="UP000179524"/>
    </source>
</evidence>
<feature type="signal peptide" evidence="1">
    <location>
        <begin position="1"/>
        <end position="21"/>
    </location>
</feature>
<evidence type="ECO:0000313" key="2">
    <source>
        <dbReference type="EMBL" id="OIJ14385.1"/>
    </source>
</evidence>
<accession>A0A1S2LSN4</accession>
<dbReference type="Proteomes" id="UP000179524">
    <property type="component" value="Unassembled WGS sequence"/>
</dbReference>
<comment type="caution">
    <text evidence="2">The sequence shown here is derived from an EMBL/GenBank/DDBJ whole genome shotgun (WGS) entry which is preliminary data.</text>
</comment>
<keyword evidence="3" id="KW-1185">Reference proteome</keyword>